<evidence type="ECO:0000313" key="1">
    <source>
        <dbReference type="EMBL" id="JAT83011.1"/>
    </source>
</evidence>
<dbReference type="AlphaFoldDB" id="A0A1E1W826"/>
<feature type="non-terminal residue" evidence="1">
    <location>
        <position position="1"/>
    </location>
</feature>
<reference evidence="1" key="1">
    <citation type="submission" date="2015-09" db="EMBL/GenBank/DDBJ databases">
        <title>De novo assembly of Pectinophora gossypiella (Pink Bollworm) gut transcriptome.</title>
        <authorList>
            <person name="Tassone E.E."/>
        </authorList>
    </citation>
    <scope>NUCLEOTIDE SEQUENCE</scope>
</reference>
<gene>
    <name evidence="1" type="ORF">g.18024</name>
</gene>
<proteinExistence type="predicted"/>
<sequence length="108" mass="12441">HKDSLLARAQKIKIFTVDIPVINKIDSFEGDMQSFSLADLNVGGNITKDQKLKLLDTINQYRVCFATNLKELGRTNVEKMNIDLSDSQPVVYRPYRLSHSEREEVRKM</sequence>
<dbReference type="EMBL" id="GDQN01008043">
    <property type="protein sequence ID" value="JAT83011.1"/>
    <property type="molecule type" value="Transcribed_RNA"/>
</dbReference>
<protein>
    <submittedName>
        <fullName evidence="1">Uncharacterized protein</fullName>
    </submittedName>
</protein>
<organism evidence="1">
    <name type="scientific">Pectinophora gossypiella</name>
    <name type="common">Cotton pink bollworm</name>
    <name type="synonym">Depressaria gossypiella</name>
    <dbReference type="NCBI Taxonomy" id="13191"/>
    <lineage>
        <taxon>Eukaryota</taxon>
        <taxon>Metazoa</taxon>
        <taxon>Ecdysozoa</taxon>
        <taxon>Arthropoda</taxon>
        <taxon>Hexapoda</taxon>
        <taxon>Insecta</taxon>
        <taxon>Pterygota</taxon>
        <taxon>Neoptera</taxon>
        <taxon>Endopterygota</taxon>
        <taxon>Lepidoptera</taxon>
        <taxon>Glossata</taxon>
        <taxon>Ditrysia</taxon>
        <taxon>Gelechioidea</taxon>
        <taxon>Gelechiidae</taxon>
        <taxon>Apatetrinae</taxon>
        <taxon>Pectinophora</taxon>
    </lineage>
</organism>
<name>A0A1E1W826_PECGO</name>
<accession>A0A1E1W826</accession>
<feature type="non-terminal residue" evidence="1">
    <location>
        <position position="108"/>
    </location>
</feature>